<dbReference type="EMBL" id="CP111024">
    <property type="protein sequence ID" value="WAR23667.1"/>
    <property type="molecule type" value="Genomic_DNA"/>
</dbReference>
<dbReference type="SUPFAM" id="SSF56204">
    <property type="entry name" value="Hect, E3 ligase catalytic domain"/>
    <property type="match status" value="1"/>
</dbReference>
<evidence type="ECO:0000256" key="2">
    <source>
        <dbReference type="PROSITE-ProRule" id="PRU00104"/>
    </source>
</evidence>
<dbReference type="InterPro" id="IPR035983">
    <property type="entry name" value="Hect_E3_ubiquitin_ligase"/>
</dbReference>
<feature type="region of interest" description="Disordered" evidence="3">
    <location>
        <begin position="22"/>
        <end position="51"/>
    </location>
</feature>
<keyword evidence="1 2" id="KW-0833">Ubl conjugation pathway</keyword>
<dbReference type="Gene3D" id="3.90.1750.10">
    <property type="entry name" value="Hect, E3 ligase catalytic domains"/>
    <property type="match status" value="1"/>
</dbReference>
<evidence type="ECO:0000256" key="1">
    <source>
        <dbReference type="ARBA" id="ARBA00022786"/>
    </source>
</evidence>
<organism evidence="5 6">
    <name type="scientific">Mya arenaria</name>
    <name type="common">Soft-shell clam</name>
    <dbReference type="NCBI Taxonomy" id="6604"/>
    <lineage>
        <taxon>Eukaryota</taxon>
        <taxon>Metazoa</taxon>
        <taxon>Spiralia</taxon>
        <taxon>Lophotrochozoa</taxon>
        <taxon>Mollusca</taxon>
        <taxon>Bivalvia</taxon>
        <taxon>Autobranchia</taxon>
        <taxon>Heteroconchia</taxon>
        <taxon>Euheterodonta</taxon>
        <taxon>Imparidentia</taxon>
        <taxon>Neoheterodontei</taxon>
        <taxon>Myida</taxon>
        <taxon>Myoidea</taxon>
        <taxon>Myidae</taxon>
        <taxon>Mya</taxon>
    </lineage>
</organism>
<dbReference type="Proteomes" id="UP001164746">
    <property type="component" value="Chromosome 13"/>
</dbReference>
<name>A0ABY7FRL4_MYAAR</name>
<reference evidence="5" key="1">
    <citation type="submission" date="2022-11" db="EMBL/GenBank/DDBJ databases">
        <title>Centuries of genome instability and evolution in soft-shell clam transmissible cancer (bioRxiv).</title>
        <authorList>
            <person name="Hart S.F.M."/>
            <person name="Yonemitsu M.A."/>
            <person name="Giersch R.M."/>
            <person name="Beal B.F."/>
            <person name="Arriagada G."/>
            <person name="Davis B.W."/>
            <person name="Ostrander E.A."/>
            <person name="Goff S.P."/>
            <person name="Metzger M.J."/>
        </authorList>
    </citation>
    <scope>NUCLEOTIDE SEQUENCE</scope>
    <source>
        <strain evidence="5">MELC-2E11</strain>
        <tissue evidence="5">Siphon/mantle</tissue>
    </source>
</reference>
<feature type="compositionally biased region" description="Polar residues" evidence="3">
    <location>
        <begin position="22"/>
        <end position="50"/>
    </location>
</feature>
<evidence type="ECO:0000259" key="4">
    <source>
        <dbReference type="PROSITE" id="PS50237"/>
    </source>
</evidence>
<feature type="domain" description="HECT" evidence="4">
    <location>
        <begin position="316"/>
        <end position="371"/>
    </location>
</feature>
<dbReference type="PROSITE" id="PS50237">
    <property type="entry name" value="HECT"/>
    <property type="match status" value="1"/>
</dbReference>
<evidence type="ECO:0000313" key="6">
    <source>
        <dbReference type="Proteomes" id="UP001164746"/>
    </source>
</evidence>
<comment type="caution">
    <text evidence="2">Lacks conserved residue(s) required for the propagation of feature annotation.</text>
</comment>
<evidence type="ECO:0000313" key="5">
    <source>
        <dbReference type="EMBL" id="WAR23667.1"/>
    </source>
</evidence>
<protein>
    <recommendedName>
        <fullName evidence="4">HECT domain-containing protein</fullName>
    </recommendedName>
</protein>
<evidence type="ECO:0000256" key="3">
    <source>
        <dbReference type="SAM" id="MobiDB-lite"/>
    </source>
</evidence>
<proteinExistence type="predicted"/>
<keyword evidence="6" id="KW-1185">Reference proteome</keyword>
<accession>A0ABY7FRL4</accession>
<gene>
    <name evidence="5" type="ORF">MAR_037336</name>
</gene>
<sequence>MSNQLRASELLRQAANLLVSENSSTTCSESQSTPSVTTATSIGSTTSNRNHSAELRAATRALFAPYNRGTRRRGNATGPPVTYWTHRFCLLSKCLQDTVPSREEKALLFQAGVGEKKLTIIKTYNADLFKQKLEEAFPPIINCGGFELLRTCGNSKYTLQPSPIPPGGYTTKYLCDESSLGQAVCYIRPIQKDLDINLCSSQVDTDDQTTEMCLRCGKSIPLQRLRLHIDACGTDEVPHYTELCPICHDEFPVSTIEEHAASCCENQLSNPTLARTLDAELDAIAAKFGDSNENWLINVVRRNFFKTTFEELSDALTIDWEKPIKNHFIGEEGLDAGGLTREFFSLLFRNNDLFENGSFRLDSGLLEKKTYETMGRATARAILAGHPGPKCFNPLLARFICTGEEPDLADIPDEYVGRPDVLAAIQEISTDSTGSGDLVQRHGDLLEQAGFRKVLSSSTTSLKLLGVQTAIQGHAEESIKFFTTSPVSASDVQSFFKPTYTPDSELKPREEMIMYNFGKFLKKAERGTLSTPWIDIYDGVETQVVINTGHVLQALIGCETLPRNIECGLVEFSHTSNNLTTVNTCAPSIMFSQTARIQEYETFEKHFLSLIVDAVGFGIA</sequence>
<dbReference type="InterPro" id="IPR000569">
    <property type="entry name" value="HECT_dom"/>
</dbReference>